<evidence type="ECO:0000313" key="3">
    <source>
        <dbReference type="EMBL" id="KIW20405.1"/>
    </source>
</evidence>
<accession>A0A0D2BPF9</accession>
<evidence type="ECO:0000256" key="2">
    <source>
        <dbReference type="SAM" id="MobiDB-lite"/>
    </source>
</evidence>
<dbReference type="InterPro" id="IPR013940">
    <property type="entry name" value="Spo22/ZIP4/TEX11"/>
</dbReference>
<dbReference type="HOGENOM" id="CLU_001453_0_0_1"/>
<evidence type="ECO:0000313" key="4">
    <source>
        <dbReference type="Proteomes" id="UP000053328"/>
    </source>
</evidence>
<dbReference type="GO" id="GO:0051321">
    <property type="term" value="P:meiotic cell cycle"/>
    <property type="evidence" value="ECO:0007669"/>
    <property type="project" value="UniProtKB-KW"/>
</dbReference>
<dbReference type="InterPro" id="IPR039057">
    <property type="entry name" value="Spo22/ZIP4"/>
</dbReference>
<dbReference type="EMBL" id="KN847492">
    <property type="protein sequence ID" value="KIW20405.1"/>
    <property type="molecule type" value="Genomic_DNA"/>
</dbReference>
<dbReference type="PANTHER" id="PTHR40375:SF2">
    <property type="entry name" value="SPORULATION-SPECIFIC PROTEIN 22"/>
    <property type="match status" value="1"/>
</dbReference>
<dbReference type="GO" id="GO:0090173">
    <property type="term" value="P:regulation of synaptonemal complex assembly"/>
    <property type="evidence" value="ECO:0007669"/>
    <property type="project" value="InterPro"/>
</dbReference>
<dbReference type="GeneID" id="27328063"/>
<evidence type="ECO:0000256" key="1">
    <source>
        <dbReference type="ARBA" id="ARBA00023254"/>
    </source>
</evidence>
<evidence type="ECO:0008006" key="5">
    <source>
        <dbReference type="Google" id="ProtNLM"/>
    </source>
</evidence>
<proteinExistence type="predicted"/>
<protein>
    <recommendedName>
        <fullName evidence="5">Protein ZIP4 homolog</fullName>
    </recommendedName>
</protein>
<sequence length="1102" mass="123026">MPIQDIASKVRSVLDFALHLQHVLEKDVDAPSQTIADTLSYVQALPLPRKDLSPQQRVDFDRIGVSLWNTCCRLGKSDGTQDPKHLATSNMFQLHTSTSLTDLGEQYDVSPTSLSRALRGPMERVKLTTSCRLWVQSHMPTDAFNLFRHALKTSKSCLDAGLFDLGARIVEHLAAKDEELSEIKQDDNNGEAVLSNALRAEYLLVRIALAWKQDRIELADHFNAQLEAVESNIDLGVVRGLIDLCYEIGSDRLDQNPRQGHVATKWLRRGCELSDQYDAGVVDADVHEMRLALLHTLVRALRSSQDFEDRDEACRVMVKLKEEFGHKACVIVLQLEIHKEDGRTDVDAFYQGRSSSHSGITIVLTYQEFLKLVRSAHLILSNHRLIMHYVHYLKSLSIHHAIEALMTYITTRLVVGEEHDWVDSAIIVLVWIMTLSGPSSPSRIHDQTSCRFNQIQSAGRVNMGPEAAQSAFVLLWKRVEDSFNQDAKQDAVEWCRAAQHGLFSGGVHVENACKVERKVMQCYLDLSDVEAASKAWNTMSTRGKQHFLGRYLHYCLALRKGDDAEVRSALSSLSMVHDDRNRILFVAVAEALRHGTKPQAAQLLQRILDKYRENLPPEVDAYALLRCVGIKPHVHATDGSRFTARLLILALSEPSEGQDELHRRLCGVFKFASTLSQNTSGGKGVPLQECRWFQKTAFSCAAQNHNSWPARYLIDILQYSCQFAVVSDVRAGAPSEEQLKNELDMWALQVALYVGEARSASPSWTVEDIPKTSYLSKSPPSPRDIKELLYRNAFDRFSTMQRKLQELPGDESRRTAEDMKQKLISISPLAFEALLFLTATDPAATSHRRDFFSLRSLLGQITQLQPPRKTYSCLADMILSAACRNSPGGDAMDPPVQFPTSAVTQLLSTLIQGIRTQSGYDLSQASRWIRCVVQVLLDGHRDEFAVVDTEDEIGLVTVDTVVDQALGLARSAAAVPCSPVQDHEAYPAEELEWLATTLFNLSIDLYVASSETETDSEMAACQKHKGGRHGGHDEDRDGDADGGGGGDDDAYRAHYRQPQFWARKAIEVAELLNGGVNVHANGDGGMLARLLREKCQRLGWDV</sequence>
<dbReference type="VEuPathDB" id="FungiDB:PV08_00980"/>
<keyword evidence="1" id="KW-0469">Meiosis</keyword>
<dbReference type="AlphaFoldDB" id="A0A0D2BPF9"/>
<dbReference type="OrthoDB" id="65716at2759"/>
<dbReference type="Pfam" id="PF08631">
    <property type="entry name" value="SPO22"/>
    <property type="match status" value="1"/>
</dbReference>
<dbReference type="Proteomes" id="UP000053328">
    <property type="component" value="Unassembled WGS sequence"/>
</dbReference>
<organism evidence="3 4">
    <name type="scientific">Exophiala spinifera</name>
    <dbReference type="NCBI Taxonomy" id="91928"/>
    <lineage>
        <taxon>Eukaryota</taxon>
        <taxon>Fungi</taxon>
        <taxon>Dikarya</taxon>
        <taxon>Ascomycota</taxon>
        <taxon>Pezizomycotina</taxon>
        <taxon>Eurotiomycetes</taxon>
        <taxon>Chaetothyriomycetidae</taxon>
        <taxon>Chaetothyriales</taxon>
        <taxon>Herpotrichiellaceae</taxon>
        <taxon>Exophiala</taxon>
    </lineage>
</organism>
<reference evidence="3 4" key="1">
    <citation type="submission" date="2015-01" db="EMBL/GenBank/DDBJ databases">
        <title>The Genome Sequence of Exophiala spinifera CBS89968.</title>
        <authorList>
            <consortium name="The Broad Institute Genomics Platform"/>
            <person name="Cuomo C."/>
            <person name="de Hoog S."/>
            <person name="Gorbushina A."/>
            <person name="Stielow B."/>
            <person name="Teixiera M."/>
            <person name="Abouelleil A."/>
            <person name="Chapman S.B."/>
            <person name="Priest M."/>
            <person name="Young S.K."/>
            <person name="Wortman J."/>
            <person name="Nusbaum C."/>
            <person name="Birren B."/>
        </authorList>
    </citation>
    <scope>NUCLEOTIDE SEQUENCE [LARGE SCALE GENOMIC DNA]</scope>
    <source>
        <strain evidence="3 4">CBS 89968</strain>
    </source>
</reference>
<dbReference type="STRING" id="91928.A0A0D2BPF9"/>
<keyword evidence="4" id="KW-1185">Reference proteome</keyword>
<name>A0A0D2BPF9_9EURO</name>
<gene>
    <name evidence="3" type="ORF">PV08_00980</name>
</gene>
<dbReference type="PANTHER" id="PTHR40375">
    <property type="entry name" value="SPORULATION-SPECIFIC PROTEIN 22"/>
    <property type="match status" value="1"/>
</dbReference>
<feature type="region of interest" description="Disordered" evidence="2">
    <location>
        <begin position="1017"/>
        <end position="1049"/>
    </location>
</feature>
<dbReference type="RefSeq" id="XP_016240621.1">
    <property type="nucleotide sequence ID" value="XM_016375345.1"/>
</dbReference>